<reference evidence="2" key="1">
    <citation type="submission" date="2014-11" db="EMBL/GenBank/DDBJ databases">
        <authorList>
            <person name="Amaro Gonzalez C."/>
        </authorList>
    </citation>
    <scope>NUCLEOTIDE SEQUENCE</scope>
</reference>
<dbReference type="EMBL" id="GBXM01052202">
    <property type="protein sequence ID" value="JAH56375.1"/>
    <property type="molecule type" value="Transcribed_RNA"/>
</dbReference>
<feature type="region of interest" description="Disordered" evidence="1">
    <location>
        <begin position="1"/>
        <end position="46"/>
    </location>
</feature>
<name>A0A0E9TU06_ANGAN</name>
<proteinExistence type="predicted"/>
<evidence type="ECO:0000313" key="2">
    <source>
        <dbReference type="EMBL" id="JAH56375.1"/>
    </source>
</evidence>
<sequence length="78" mass="8884">MHRRQQLTQFSYLSTSRKKPEKEPECKSYSRTLGTGTDPRLRANGETHIPPAKAFIVNPLSVLTSTEMQTVGRLYLHP</sequence>
<organism evidence="2">
    <name type="scientific">Anguilla anguilla</name>
    <name type="common">European freshwater eel</name>
    <name type="synonym">Muraena anguilla</name>
    <dbReference type="NCBI Taxonomy" id="7936"/>
    <lineage>
        <taxon>Eukaryota</taxon>
        <taxon>Metazoa</taxon>
        <taxon>Chordata</taxon>
        <taxon>Craniata</taxon>
        <taxon>Vertebrata</taxon>
        <taxon>Euteleostomi</taxon>
        <taxon>Actinopterygii</taxon>
        <taxon>Neopterygii</taxon>
        <taxon>Teleostei</taxon>
        <taxon>Anguilliformes</taxon>
        <taxon>Anguillidae</taxon>
        <taxon>Anguilla</taxon>
    </lineage>
</organism>
<protein>
    <submittedName>
        <fullName evidence="2">Uncharacterized protein</fullName>
    </submittedName>
</protein>
<feature type="compositionally biased region" description="Polar residues" evidence="1">
    <location>
        <begin position="1"/>
        <end position="15"/>
    </location>
</feature>
<dbReference type="AlphaFoldDB" id="A0A0E9TU06"/>
<reference evidence="2" key="2">
    <citation type="journal article" date="2015" name="Fish Shellfish Immunol.">
        <title>Early steps in the European eel (Anguilla anguilla)-Vibrio vulnificus interaction in the gills: Role of the RtxA13 toxin.</title>
        <authorList>
            <person name="Callol A."/>
            <person name="Pajuelo D."/>
            <person name="Ebbesson L."/>
            <person name="Teles M."/>
            <person name="MacKenzie S."/>
            <person name="Amaro C."/>
        </authorList>
    </citation>
    <scope>NUCLEOTIDE SEQUENCE</scope>
</reference>
<accession>A0A0E9TU06</accession>
<feature type="compositionally biased region" description="Basic and acidic residues" evidence="1">
    <location>
        <begin position="18"/>
        <end position="28"/>
    </location>
</feature>
<evidence type="ECO:0000256" key="1">
    <source>
        <dbReference type="SAM" id="MobiDB-lite"/>
    </source>
</evidence>